<organism evidence="3 4">
    <name type="scientific">Rhodopirellula sallentina SM41</name>
    <dbReference type="NCBI Taxonomy" id="1263870"/>
    <lineage>
        <taxon>Bacteria</taxon>
        <taxon>Pseudomonadati</taxon>
        <taxon>Planctomycetota</taxon>
        <taxon>Planctomycetia</taxon>
        <taxon>Pirellulales</taxon>
        <taxon>Pirellulaceae</taxon>
        <taxon>Rhodopirellula</taxon>
    </lineage>
</organism>
<dbReference type="AlphaFoldDB" id="M5TTL1"/>
<keyword evidence="2" id="KW-0472">Membrane</keyword>
<keyword evidence="4" id="KW-1185">Reference proteome</keyword>
<feature type="region of interest" description="Disordered" evidence="1">
    <location>
        <begin position="24"/>
        <end position="49"/>
    </location>
</feature>
<evidence type="ECO:0000256" key="2">
    <source>
        <dbReference type="SAM" id="Phobius"/>
    </source>
</evidence>
<comment type="caution">
    <text evidence="3">The sequence shown here is derived from an EMBL/GenBank/DDBJ whole genome shotgun (WGS) entry which is preliminary data.</text>
</comment>
<feature type="transmembrane region" description="Helical" evidence="2">
    <location>
        <begin position="126"/>
        <end position="148"/>
    </location>
</feature>
<sequence length="279" mass="30459">MGETLRNAGLFSFPSIHASYSPRFMTDPEKNSGSTGSSVPESKSDSKILGDSLFDVPRMGAEVGYEEASADDIPPFRTSGVVCLILGMLSFAATVAWQMLILPLAAIGFGIFALRKWSGQRPAGTTVAVIGLLLACGFGAAGVTIPLAKRKTMGDQGVYFAREYLKLVGRGDYELALELRKEARNRQVSEMNLQKAYAEDPVARESMESVTESGLVDSVKNAGPNIPWELAEPPRVFVKYNNERVDTYWVDPTGKVKDKIQVLMQWTPSETTGKGEWHV</sequence>
<keyword evidence="2" id="KW-1133">Transmembrane helix</keyword>
<protein>
    <submittedName>
        <fullName evidence="3">Putative membrane protein</fullName>
    </submittedName>
</protein>
<dbReference type="EMBL" id="ANOH01000432">
    <property type="protein sequence ID" value="EMI52389.1"/>
    <property type="molecule type" value="Genomic_DNA"/>
</dbReference>
<gene>
    <name evidence="3" type="ORF">RSSM_06176</name>
</gene>
<reference evidence="3 4" key="1">
    <citation type="journal article" date="2013" name="Mar. Genomics">
        <title>Expression of sulfatases in Rhodopirellula baltica and the diversity of sulfatases in the genus Rhodopirellula.</title>
        <authorList>
            <person name="Wegner C.E."/>
            <person name="Richter-Heitmann T."/>
            <person name="Klindworth A."/>
            <person name="Klockow C."/>
            <person name="Richter M."/>
            <person name="Achstetter T."/>
            <person name="Glockner F.O."/>
            <person name="Harder J."/>
        </authorList>
    </citation>
    <scope>NUCLEOTIDE SEQUENCE [LARGE SCALE GENOMIC DNA]</scope>
    <source>
        <strain evidence="3 4">SM41</strain>
    </source>
</reference>
<keyword evidence="2" id="KW-0812">Transmembrane</keyword>
<feature type="non-terminal residue" evidence="3">
    <location>
        <position position="279"/>
    </location>
</feature>
<dbReference type="Proteomes" id="UP000011885">
    <property type="component" value="Unassembled WGS sequence"/>
</dbReference>
<evidence type="ECO:0000313" key="4">
    <source>
        <dbReference type="Proteomes" id="UP000011885"/>
    </source>
</evidence>
<feature type="transmembrane region" description="Helical" evidence="2">
    <location>
        <begin position="81"/>
        <end position="114"/>
    </location>
</feature>
<accession>M5TTL1</accession>
<evidence type="ECO:0000256" key="1">
    <source>
        <dbReference type="SAM" id="MobiDB-lite"/>
    </source>
</evidence>
<feature type="compositionally biased region" description="Polar residues" evidence="1">
    <location>
        <begin position="31"/>
        <end position="41"/>
    </location>
</feature>
<evidence type="ECO:0000313" key="3">
    <source>
        <dbReference type="EMBL" id="EMI52389.1"/>
    </source>
</evidence>
<name>M5TTL1_9BACT</name>
<proteinExistence type="predicted"/>